<sequence>MPLETETRCLQKNDTIRFMLTTATMDGKTHASPRIRVEFIDPSTGEPSALESDIAA</sequence>
<dbReference type="EMBL" id="JAAKZI010000067">
    <property type="protein sequence ID" value="NGN85594.1"/>
    <property type="molecule type" value="Genomic_DNA"/>
</dbReference>
<dbReference type="Proteomes" id="UP000479226">
    <property type="component" value="Unassembled WGS sequence"/>
</dbReference>
<evidence type="ECO:0000313" key="1">
    <source>
        <dbReference type="EMBL" id="NGN85594.1"/>
    </source>
</evidence>
<proteinExistence type="predicted"/>
<accession>A0ABX0DFG0</accession>
<evidence type="ECO:0000313" key="2">
    <source>
        <dbReference type="Proteomes" id="UP000479226"/>
    </source>
</evidence>
<organism evidence="1 2">
    <name type="scientific">Arthrobacter silviterrae</name>
    <dbReference type="NCBI Taxonomy" id="2026658"/>
    <lineage>
        <taxon>Bacteria</taxon>
        <taxon>Bacillati</taxon>
        <taxon>Actinomycetota</taxon>
        <taxon>Actinomycetes</taxon>
        <taxon>Micrococcales</taxon>
        <taxon>Micrococcaceae</taxon>
        <taxon>Arthrobacter</taxon>
    </lineage>
</organism>
<keyword evidence="2" id="KW-1185">Reference proteome</keyword>
<reference evidence="1 2" key="1">
    <citation type="submission" date="2020-02" db="EMBL/GenBank/DDBJ databases">
        <title>Genome sequence of the type strain DSM 27180 of Arthrobacter silviterrae.</title>
        <authorList>
            <person name="Gao J."/>
            <person name="Sun J."/>
        </authorList>
    </citation>
    <scope>NUCLEOTIDE SEQUENCE [LARGE SCALE GENOMIC DNA]</scope>
    <source>
        <strain evidence="1 2">DSM 27180</strain>
    </source>
</reference>
<dbReference type="RefSeq" id="WP_165183799.1">
    <property type="nucleotide sequence ID" value="NZ_JAAKZI010000067.1"/>
</dbReference>
<comment type="caution">
    <text evidence="1">The sequence shown here is derived from an EMBL/GenBank/DDBJ whole genome shotgun (WGS) entry which is preliminary data.</text>
</comment>
<name>A0ABX0DFG0_9MICC</name>
<protein>
    <submittedName>
        <fullName evidence="1">Uncharacterized protein</fullName>
    </submittedName>
</protein>
<gene>
    <name evidence="1" type="ORF">G6N77_19330</name>
</gene>